<dbReference type="EMBL" id="AJAR01000012">
    <property type="protein sequence ID" value="EOH98708.1"/>
    <property type="molecule type" value="Genomic_DNA"/>
</dbReference>
<keyword evidence="1" id="KW-1133">Transmembrane helix</keyword>
<feature type="transmembrane region" description="Helical" evidence="1">
    <location>
        <begin position="205"/>
        <end position="224"/>
    </location>
</feature>
<organism evidence="2 4">
    <name type="scientific">Enterococcus haemoperoxidus ATCC BAA-382</name>
    <dbReference type="NCBI Taxonomy" id="1158608"/>
    <lineage>
        <taxon>Bacteria</taxon>
        <taxon>Bacillati</taxon>
        <taxon>Bacillota</taxon>
        <taxon>Bacilli</taxon>
        <taxon>Lactobacillales</taxon>
        <taxon>Enterococcaceae</taxon>
        <taxon>Enterococcus</taxon>
    </lineage>
</organism>
<reference evidence="2 4" key="1">
    <citation type="submission" date="2013-02" db="EMBL/GenBank/DDBJ databases">
        <title>The Genome Sequence of Enterococcus haemoperoxidus BAA-382.</title>
        <authorList>
            <consortium name="The Broad Institute Genome Sequencing Platform"/>
            <consortium name="The Broad Institute Genome Sequencing Center for Infectious Disease"/>
            <person name="Earl A.M."/>
            <person name="Gilmore M.S."/>
            <person name="Lebreton F."/>
            <person name="Walker B."/>
            <person name="Young S.K."/>
            <person name="Zeng Q."/>
            <person name="Gargeya S."/>
            <person name="Fitzgerald M."/>
            <person name="Haas B."/>
            <person name="Abouelleil A."/>
            <person name="Alvarado L."/>
            <person name="Arachchi H.M."/>
            <person name="Berlin A.M."/>
            <person name="Chapman S.B."/>
            <person name="Dewar J."/>
            <person name="Goldberg J."/>
            <person name="Griggs A."/>
            <person name="Gujja S."/>
            <person name="Hansen M."/>
            <person name="Howarth C."/>
            <person name="Imamovic A."/>
            <person name="Larimer J."/>
            <person name="McCowan C."/>
            <person name="Murphy C."/>
            <person name="Neiman D."/>
            <person name="Pearson M."/>
            <person name="Priest M."/>
            <person name="Roberts A."/>
            <person name="Saif S."/>
            <person name="Shea T."/>
            <person name="Sisk P."/>
            <person name="Sykes S."/>
            <person name="Wortman J."/>
            <person name="Nusbaum C."/>
            <person name="Birren B."/>
        </authorList>
    </citation>
    <scope>NUCLEOTIDE SEQUENCE [LARGE SCALE GENOMIC DNA]</scope>
    <source>
        <strain evidence="2 4">ATCC BAA-382</strain>
    </source>
</reference>
<keyword evidence="1" id="KW-0812">Transmembrane</keyword>
<dbReference type="Proteomes" id="UP000013858">
    <property type="component" value="Unassembled WGS sequence"/>
</dbReference>
<evidence type="ECO:0000313" key="5">
    <source>
        <dbReference type="Proteomes" id="UP000014197"/>
    </source>
</evidence>
<keyword evidence="5" id="KW-1185">Reference proteome</keyword>
<reference evidence="3 5" key="2">
    <citation type="submission" date="2013-03" db="EMBL/GenBank/DDBJ databases">
        <title>The Genome Sequence of Enterococcus haemoperoxidus BAA-382 (PacBio/Illumina hybrid assembly).</title>
        <authorList>
            <consortium name="The Broad Institute Genomics Platform"/>
            <consortium name="The Broad Institute Genome Sequencing Center for Infectious Disease"/>
            <person name="Earl A."/>
            <person name="Russ C."/>
            <person name="Gilmore M."/>
            <person name="Surin D."/>
            <person name="Walker B."/>
            <person name="Young S."/>
            <person name="Zeng Q."/>
            <person name="Gargeya S."/>
            <person name="Fitzgerald M."/>
            <person name="Haas B."/>
            <person name="Abouelleil A."/>
            <person name="Allen A.W."/>
            <person name="Alvarado L."/>
            <person name="Arachchi H.M."/>
            <person name="Berlin A.M."/>
            <person name="Chapman S.B."/>
            <person name="Gainer-Dewar J."/>
            <person name="Goldberg J."/>
            <person name="Griggs A."/>
            <person name="Gujja S."/>
            <person name="Hansen M."/>
            <person name="Howarth C."/>
            <person name="Imamovic A."/>
            <person name="Ireland A."/>
            <person name="Larimer J."/>
            <person name="McCowan C."/>
            <person name="Murphy C."/>
            <person name="Pearson M."/>
            <person name="Poon T.W."/>
            <person name="Priest M."/>
            <person name="Roberts A."/>
            <person name="Saif S."/>
            <person name="Shea T."/>
            <person name="Sisk P."/>
            <person name="Sykes S."/>
            <person name="Wortman J."/>
            <person name="Nusbaum C."/>
            <person name="Birren B."/>
        </authorList>
    </citation>
    <scope>NUCLEOTIDE SEQUENCE [LARGE SCALE GENOMIC DNA]</scope>
    <source>
        <strain evidence="3 5">ATCC BAA-382</strain>
    </source>
</reference>
<dbReference type="eggNOG" id="ENOG5033K2P">
    <property type="taxonomic scope" value="Bacteria"/>
</dbReference>
<evidence type="ECO:0000313" key="2">
    <source>
        <dbReference type="EMBL" id="EOH98708.1"/>
    </source>
</evidence>
<evidence type="ECO:0000256" key="1">
    <source>
        <dbReference type="SAM" id="Phobius"/>
    </source>
</evidence>
<dbReference type="AlphaFoldDB" id="R2QTU6"/>
<gene>
    <name evidence="3" type="ORF">I583_01109</name>
    <name evidence="2" type="ORF">UAW_01304</name>
</gene>
<dbReference type="EMBL" id="ASVY01000002">
    <property type="protein sequence ID" value="EOT62109.1"/>
    <property type="molecule type" value="Genomic_DNA"/>
</dbReference>
<keyword evidence="1" id="KW-0472">Membrane</keyword>
<accession>R2QTU6</accession>
<evidence type="ECO:0008006" key="6">
    <source>
        <dbReference type="Google" id="ProtNLM"/>
    </source>
</evidence>
<dbReference type="OrthoDB" id="2180068at2"/>
<protein>
    <recommendedName>
        <fullName evidence="6">LPXTG-domain-containing protein cell wall anchor domain</fullName>
    </recommendedName>
</protein>
<name>R2QTU6_9ENTE</name>
<comment type="caution">
    <text evidence="2">The sequence shown here is derived from an EMBL/GenBank/DDBJ whole genome shotgun (WGS) entry which is preliminary data.</text>
</comment>
<sequence>MKRIHAIIILVAGLIIFTGFGLSANAAESLPPGLVIADENGIHANEKGKYFIEHNEIKPELTFERAIMISNYGIEEKPYRLSLRFSEGDDNHSSFKEGKIDLNRAISVTMTMSGKTLYAGDLIGNGLPDAKNTAIDLGTFRPGQTETLNINFSVRNDSDDDWSEISQSDFYWVFYASEDTKLQPDPKPSKPFGIFPQTGEDLRNVLLGFILGLLFISLVIVVTIKRNRNRRR</sequence>
<dbReference type="STRING" id="155618.RV06_GL001392"/>
<dbReference type="PATRIC" id="fig|1158608.3.peg.1278"/>
<evidence type="ECO:0000313" key="3">
    <source>
        <dbReference type="EMBL" id="EOT62109.1"/>
    </source>
</evidence>
<dbReference type="RefSeq" id="WP_010761512.1">
    <property type="nucleotide sequence ID" value="NZ_KB946315.1"/>
</dbReference>
<evidence type="ECO:0000313" key="4">
    <source>
        <dbReference type="Proteomes" id="UP000013858"/>
    </source>
</evidence>
<proteinExistence type="predicted"/>
<dbReference type="Proteomes" id="UP000014197">
    <property type="component" value="Unassembled WGS sequence"/>
</dbReference>